<dbReference type="EMBL" id="NQWH01000015">
    <property type="protein sequence ID" value="PHP27486.1"/>
    <property type="molecule type" value="Genomic_DNA"/>
</dbReference>
<keyword evidence="2" id="KW-0378">Hydrolase</keyword>
<accession>A0A2G1MFJ0</accession>
<dbReference type="OrthoDB" id="289720at2"/>
<dbReference type="AlphaFoldDB" id="A0A2G1MFJ0"/>
<dbReference type="PANTHER" id="PTHR43046">
    <property type="entry name" value="GDP-MANNOSE MANNOSYL HYDROLASE"/>
    <property type="match status" value="1"/>
</dbReference>
<dbReference type="PROSITE" id="PS00893">
    <property type="entry name" value="NUDIX_BOX"/>
    <property type="match status" value="1"/>
</dbReference>
<dbReference type="InterPro" id="IPR015797">
    <property type="entry name" value="NUDIX_hydrolase-like_dom_sf"/>
</dbReference>
<feature type="domain" description="Nudix hydrolase" evidence="4">
    <location>
        <begin position="12"/>
        <end position="145"/>
    </location>
</feature>
<name>A0A2G1MFJ0_9RHOB</name>
<dbReference type="Proteomes" id="UP000221860">
    <property type="component" value="Unassembled WGS sequence"/>
</dbReference>
<feature type="region of interest" description="Disordered" evidence="3">
    <location>
        <begin position="38"/>
        <end position="59"/>
    </location>
</feature>
<dbReference type="InterPro" id="IPR020084">
    <property type="entry name" value="NUDIX_hydrolase_CS"/>
</dbReference>
<comment type="caution">
    <text evidence="5">The sequence shown here is derived from an EMBL/GenBank/DDBJ whole genome shotgun (WGS) entry which is preliminary data.</text>
</comment>
<sequence length="145" mass="15900">MTVSYSAGEGRESFDGAKAALFIGPRLLVIRRDDRPGIPHPGALDFPGGGREERETPEQTLAREMREEVGLEMGRAEMLWRQSFDGATRPGLVWFFVLRMGAGAEAEIRFGDEGQGWALMTPEAFLAAPDAIPALQARLGLWQAL</sequence>
<dbReference type="Gene3D" id="3.90.79.10">
    <property type="entry name" value="Nucleoside Triphosphate Pyrophosphohydrolase"/>
    <property type="match status" value="1"/>
</dbReference>
<dbReference type="RefSeq" id="WP_099277348.1">
    <property type="nucleotide sequence ID" value="NZ_KZ304960.1"/>
</dbReference>
<keyword evidence="6" id="KW-1185">Reference proteome</keyword>
<evidence type="ECO:0000256" key="3">
    <source>
        <dbReference type="SAM" id="MobiDB-lite"/>
    </source>
</evidence>
<protein>
    <recommendedName>
        <fullName evidence="4">Nudix hydrolase domain-containing protein</fullName>
    </recommendedName>
</protein>
<comment type="cofactor">
    <cofactor evidence="1">
        <name>Mg(2+)</name>
        <dbReference type="ChEBI" id="CHEBI:18420"/>
    </cofactor>
</comment>
<organism evidence="5 6">
    <name type="scientific">Limimaricola cinnabarinus</name>
    <dbReference type="NCBI Taxonomy" id="1125964"/>
    <lineage>
        <taxon>Bacteria</taxon>
        <taxon>Pseudomonadati</taxon>
        <taxon>Pseudomonadota</taxon>
        <taxon>Alphaproteobacteria</taxon>
        <taxon>Rhodobacterales</taxon>
        <taxon>Paracoccaceae</taxon>
        <taxon>Limimaricola</taxon>
    </lineage>
</organism>
<dbReference type="GO" id="GO:0016787">
    <property type="term" value="F:hydrolase activity"/>
    <property type="evidence" value="ECO:0007669"/>
    <property type="project" value="UniProtKB-KW"/>
</dbReference>
<evidence type="ECO:0000313" key="5">
    <source>
        <dbReference type="EMBL" id="PHP27486.1"/>
    </source>
</evidence>
<dbReference type="InterPro" id="IPR000086">
    <property type="entry name" value="NUDIX_hydrolase_dom"/>
</dbReference>
<dbReference type="PANTHER" id="PTHR43046:SF14">
    <property type="entry name" value="MUTT_NUDIX FAMILY PROTEIN"/>
    <property type="match status" value="1"/>
</dbReference>
<feature type="compositionally biased region" description="Basic and acidic residues" evidence="3">
    <location>
        <begin position="50"/>
        <end position="59"/>
    </location>
</feature>
<reference evidence="5 6" key="1">
    <citation type="submission" date="2017-08" db="EMBL/GenBank/DDBJ databases">
        <title>Draft Genome Sequence of Loktanella cinnabarina Strain XM1, Isolated from Coastal Surface Water.</title>
        <authorList>
            <person name="Ma R."/>
            <person name="Wang J."/>
            <person name="Wang Q."/>
            <person name="Ma Z."/>
            <person name="Li J."/>
            <person name="Chen L."/>
        </authorList>
    </citation>
    <scope>NUCLEOTIDE SEQUENCE [LARGE SCALE GENOMIC DNA]</scope>
    <source>
        <strain evidence="5 6">XM1</strain>
    </source>
</reference>
<dbReference type="Pfam" id="PF00293">
    <property type="entry name" value="NUDIX"/>
    <property type="match status" value="1"/>
</dbReference>
<dbReference type="PROSITE" id="PS51462">
    <property type="entry name" value="NUDIX"/>
    <property type="match status" value="1"/>
</dbReference>
<evidence type="ECO:0000259" key="4">
    <source>
        <dbReference type="PROSITE" id="PS51462"/>
    </source>
</evidence>
<dbReference type="SUPFAM" id="SSF55811">
    <property type="entry name" value="Nudix"/>
    <property type="match status" value="1"/>
</dbReference>
<gene>
    <name evidence="5" type="ORF">CJ301_11245</name>
</gene>
<proteinExistence type="predicted"/>
<evidence type="ECO:0000313" key="6">
    <source>
        <dbReference type="Proteomes" id="UP000221860"/>
    </source>
</evidence>
<evidence type="ECO:0000256" key="2">
    <source>
        <dbReference type="ARBA" id="ARBA00022801"/>
    </source>
</evidence>
<evidence type="ECO:0000256" key="1">
    <source>
        <dbReference type="ARBA" id="ARBA00001946"/>
    </source>
</evidence>